<comment type="similarity">
    <text evidence="1">Belongs to the UDP-glycosyltransferase family.</text>
</comment>
<dbReference type="PANTHER" id="PTHR48047:SF229">
    <property type="entry name" value="UDP-GLYCOSYLTRANSFERASE 73C3-RELATED"/>
    <property type="match status" value="1"/>
</dbReference>
<dbReference type="EMBL" id="JAVIJP010000016">
    <property type="protein sequence ID" value="KAL3642634.1"/>
    <property type="molecule type" value="Genomic_DNA"/>
</dbReference>
<dbReference type="PANTHER" id="PTHR48047">
    <property type="entry name" value="GLYCOSYLTRANSFERASE"/>
    <property type="match status" value="1"/>
</dbReference>
<proteinExistence type="inferred from homology"/>
<sequence>MVPRRSGAAVRRGQTAAIVGGAHVASSGTGHDRRSAGGGCLRLLDEPASITNSGGGEVEFFVVVAFFRGVAGGFRRGDASLFSLEFRVGFEPIRQGIMAGLPMVTWPVFAEQFSNEKFVVNVIKTGIRVGVEVPVMFGEEEKVEVQVKSDEIKTVIGKLMDGGDEEGEERIERARKLGKMAKSALDEGGSSYLNLTRLIQDVVVAKKARFGCQSGNGEKLES</sequence>
<evidence type="ECO:0000313" key="2">
    <source>
        <dbReference type="EMBL" id="KAL3642634.1"/>
    </source>
</evidence>
<dbReference type="Proteomes" id="UP001632038">
    <property type="component" value="Unassembled WGS sequence"/>
</dbReference>
<evidence type="ECO:0000256" key="1">
    <source>
        <dbReference type="ARBA" id="ARBA00009995"/>
    </source>
</evidence>
<comment type="caution">
    <text evidence="2">The sequence shown here is derived from an EMBL/GenBank/DDBJ whole genome shotgun (WGS) entry which is preliminary data.</text>
</comment>
<gene>
    <name evidence="2" type="ORF">CASFOL_013449</name>
</gene>
<protein>
    <submittedName>
        <fullName evidence="2">Uncharacterized protein</fullName>
    </submittedName>
</protein>
<accession>A0ABD3DNM2</accession>
<name>A0ABD3DNM2_9LAMI</name>
<dbReference type="SUPFAM" id="SSF53756">
    <property type="entry name" value="UDP-Glycosyltransferase/glycogen phosphorylase"/>
    <property type="match status" value="1"/>
</dbReference>
<organism evidence="2 3">
    <name type="scientific">Castilleja foliolosa</name>
    <dbReference type="NCBI Taxonomy" id="1961234"/>
    <lineage>
        <taxon>Eukaryota</taxon>
        <taxon>Viridiplantae</taxon>
        <taxon>Streptophyta</taxon>
        <taxon>Embryophyta</taxon>
        <taxon>Tracheophyta</taxon>
        <taxon>Spermatophyta</taxon>
        <taxon>Magnoliopsida</taxon>
        <taxon>eudicotyledons</taxon>
        <taxon>Gunneridae</taxon>
        <taxon>Pentapetalae</taxon>
        <taxon>asterids</taxon>
        <taxon>lamiids</taxon>
        <taxon>Lamiales</taxon>
        <taxon>Orobanchaceae</taxon>
        <taxon>Pedicularideae</taxon>
        <taxon>Castillejinae</taxon>
        <taxon>Castilleja</taxon>
    </lineage>
</organism>
<keyword evidence="3" id="KW-1185">Reference proteome</keyword>
<dbReference type="AlphaFoldDB" id="A0ABD3DNM2"/>
<evidence type="ECO:0000313" key="3">
    <source>
        <dbReference type="Proteomes" id="UP001632038"/>
    </source>
</evidence>
<dbReference type="Gene3D" id="3.40.50.2000">
    <property type="entry name" value="Glycogen Phosphorylase B"/>
    <property type="match status" value="2"/>
</dbReference>
<reference evidence="3" key="1">
    <citation type="journal article" date="2024" name="IScience">
        <title>Strigolactones Initiate the Formation of Haustorium-like Structures in Castilleja.</title>
        <authorList>
            <person name="Buerger M."/>
            <person name="Peterson D."/>
            <person name="Chory J."/>
        </authorList>
    </citation>
    <scope>NUCLEOTIDE SEQUENCE [LARGE SCALE GENOMIC DNA]</scope>
</reference>